<dbReference type="InParanoid" id="A0A4Q1BMB0"/>
<keyword evidence="1" id="KW-0560">Oxidoreductase</keyword>
<dbReference type="AlphaFoldDB" id="A0A4Q1BMB0"/>
<dbReference type="Gene3D" id="3.20.20.100">
    <property type="entry name" value="NADP-dependent oxidoreductase domain"/>
    <property type="match status" value="1"/>
</dbReference>
<dbReference type="InterPro" id="IPR023210">
    <property type="entry name" value="NADP_OxRdtase_dom"/>
</dbReference>
<evidence type="ECO:0000313" key="4">
    <source>
        <dbReference type="Proteomes" id="UP000289152"/>
    </source>
</evidence>
<dbReference type="InterPro" id="IPR036812">
    <property type="entry name" value="NAD(P)_OxRdtase_dom_sf"/>
</dbReference>
<dbReference type="PANTHER" id="PTHR43625:SF78">
    <property type="entry name" value="PYRIDOXAL REDUCTASE-RELATED"/>
    <property type="match status" value="1"/>
</dbReference>
<dbReference type="Proteomes" id="UP000289152">
    <property type="component" value="Unassembled WGS sequence"/>
</dbReference>
<dbReference type="FunCoup" id="A0A4Q1BMB0">
    <property type="interactions" value="240"/>
</dbReference>
<feature type="domain" description="NADP-dependent oxidoreductase" evidence="2">
    <location>
        <begin position="18"/>
        <end position="321"/>
    </location>
</feature>
<reference evidence="3 4" key="1">
    <citation type="submission" date="2016-06" db="EMBL/GenBank/DDBJ databases">
        <title>Evolution of pathogenesis and genome organization in the Tremellales.</title>
        <authorList>
            <person name="Cuomo C."/>
            <person name="Litvintseva A."/>
            <person name="Heitman J."/>
            <person name="Chen Y."/>
            <person name="Sun S."/>
            <person name="Springer D."/>
            <person name="Dromer F."/>
            <person name="Young S."/>
            <person name="Zeng Q."/>
            <person name="Chapman S."/>
            <person name="Gujja S."/>
            <person name="Saif S."/>
            <person name="Birren B."/>
        </authorList>
    </citation>
    <scope>NUCLEOTIDE SEQUENCE [LARGE SCALE GENOMIC DNA]</scope>
    <source>
        <strain evidence="3 4">ATCC 28783</strain>
    </source>
</reference>
<dbReference type="EMBL" id="SDIL01000039">
    <property type="protein sequence ID" value="RXK38949.1"/>
    <property type="molecule type" value="Genomic_DNA"/>
</dbReference>
<evidence type="ECO:0000313" key="3">
    <source>
        <dbReference type="EMBL" id="RXK38949.1"/>
    </source>
</evidence>
<dbReference type="PANTHER" id="PTHR43625">
    <property type="entry name" value="AFLATOXIN B1 ALDEHYDE REDUCTASE"/>
    <property type="match status" value="1"/>
</dbReference>
<dbReference type="GO" id="GO:0005737">
    <property type="term" value="C:cytoplasm"/>
    <property type="evidence" value="ECO:0007669"/>
    <property type="project" value="TreeGrafter"/>
</dbReference>
<dbReference type="CDD" id="cd19077">
    <property type="entry name" value="AKR_AKR8A1-2"/>
    <property type="match status" value="1"/>
</dbReference>
<dbReference type="OrthoDB" id="37537at2759"/>
<dbReference type="STRING" id="5217.A0A4Q1BMB0"/>
<dbReference type="VEuPathDB" id="FungiDB:TREMEDRAFT_61458"/>
<organism evidence="3 4">
    <name type="scientific">Tremella mesenterica</name>
    <name type="common">Jelly fungus</name>
    <dbReference type="NCBI Taxonomy" id="5217"/>
    <lineage>
        <taxon>Eukaryota</taxon>
        <taxon>Fungi</taxon>
        <taxon>Dikarya</taxon>
        <taxon>Basidiomycota</taxon>
        <taxon>Agaricomycotina</taxon>
        <taxon>Tremellomycetes</taxon>
        <taxon>Tremellales</taxon>
        <taxon>Tremellaceae</taxon>
        <taxon>Tremella</taxon>
    </lineage>
</organism>
<keyword evidence="4" id="KW-1185">Reference proteome</keyword>
<dbReference type="GO" id="GO:0016491">
    <property type="term" value="F:oxidoreductase activity"/>
    <property type="evidence" value="ECO:0007669"/>
    <property type="project" value="UniProtKB-KW"/>
</dbReference>
<accession>A0A4Q1BMB0</accession>
<proteinExistence type="predicted"/>
<comment type="caution">
    <text evidence="3">The sequence shown here is derived from an EMBL/GenBank/DDBJ whole genome shotgun (WGS) entry which is preliminary data.</text>
</comment>
<dbReference type="SUPFAM" id="SSF51430">
    <property type="entry name" value="NAD(P)-linked oxidoreductase"/>
    <property type="match status" value="1"/>
</dbReference>
<dbReference type="InterPro" id="IPR050791">
    <property type="entry name" value="Aldo-Keto_reductase"/>
</dbReference>
<name>A0A4Q1BMB0_TREME</name>
<sequence length="375" mass="41669">MSLDKTTIPGIDKPVGRVGFGLMLLTMCPEDERESDDKAFEAMKTAIESGSNLWVTGSFYGPPNDLRANLKLIKRFFDKYPQYLHEVVLCMKGGMGPGHALITDLGELRADVKDCQSALGAKKIDVFEYGRVPRDATTLTPGPIEKVISNFLTLRSEGLFTAISISEATASTFTRAHSVTPISFNELELSLWSLETEILEAVEVAAKAHVPVLAYSPLGRGFLTGRWKTPEDIPEGHPRKMFPRFQGENFYKNMELVKQLEKISQKTGRTTAQLALAYIMTRFDNVIPIPGSGNPKRVKENVAAASMRLTKEEMEEIDAILASFKPEGDRYPEFAKGMLVSIFSSHTSITSADDDRWVDHMQTNLSPWANSERAL</sequence>
<protein>
    <recommendedName>
        <fullName evidence="2">NADP-dependent oxidoreductase domain-containing protein</fullName>
    </recommendedName>
</protein>
<dbReference type="Pfam" id="PF00248">
    <property type="entry name" value="Aldo_ket_red"/>
    <property type="match status" value="1"/>
</dbReference>
<gene>
    <name evidence="3" type="ORF">M231_03794</name>
</gene>
<evidence type="ECO:0000259" key="2">
    <source>
        <dbReference type="Pfam" id="PF00248"/>
    </source>
</evidence>
<evidence type="ECO:0000256" key="1">
    <source>
        <dbReference type="ARBA" id="ARBA00023002"/>
    </source>
</evidence>